<accession>A0A413GUQ7</accession>
<comment type="caution">
    <text evidence="1">The sequence shown here is derived from an EMBL/GenBank/DDBJ whole genome shotgun (WGS) entry which is preliminary data.</text>
</comment>
<dbReference type="Proteomes" id="UP000286075">
    <property type="component" value="Unassembled WGS sequence"/>
</dbReference>
<evidence type="ECO:0000313" key="1">
    <source>
        <dbReference type="EMBL" id="RGX74880.1"/>
    </source>
</evidence>
<protein>
    <submittedName>
        <fullName evidence="1">Uncharacterized protein</fullName>
    </submittedName>
</protein>
<reference evidence="1 2" key="1">
    <citation type="submission" date="2018-08" db="EMBL/GenBank/DDBJ databases">
        <title>A genome reference for cultivated species of the human gut microbiota.</title>
        <authorList>
            <person name="Zou Y."/>
            <person name="Xue W."/>
            <person name="Luo G."/>
        </authorList>
    </citation>
    <scope>NUCLEOTIDE SEQUENCE [LARGE SCALE GENOMIC DNA]</scope>
    <source>
        <strain evidence="1 2">OF03-9BH</strain>
    </source>
</reference>
<dbReference type="AlphaFoldDB" id="A0A413GUQ7"/>
<gene>
    <name evidence="1" type="ORF">DXA68_22020</name>
</gene>
<evidence type="ECO:0000313" key="2">
    <source>
        <dbReference type="Proteomes" id="UP000286075"/>
    </source>
</evidence>
<name>A0A413GUQ7_9BACE</name>
<sequence length="93" mass="11075">MHSFRKAGAKVRTLSHNFQMFSEVFFLFSFRLPYSWLELGQKERKTSGFLHRFCQNVNCKAYHLLESGCKSSGYIHSLQIYLTLFRRIFETIL</sequence>
<dbReference type="EMBL" id="QSCF01000060">
    <property type="protein sequence ID" value="RGX74880.1"/>
    <property type="molecule type" value="Genomic_DNA"/>
</dbReference>
<organism evidence="1 2">
    <name type="scientific">Bacteroides stercorirosoris</name>
    <dbReference type="NCBI Taxonomy" id="871324"/>
    <lineage>
        <taxon>Bacteria</taxon>
        <taxon>Pseudomonadati</taxon>
        <taxon>Bacteroidota</taxon>
        <taxon>Bacteroidia</taxon>
        <taxon>Bacteroidales</taxon>
        <taxon>Bacteroidaceae</taxon>
        <taxon>Bacteroides</taxon>
    </lineage>
</organism>
<proteinExistence type="predicted"/>